<feature type="compositionally biased region" description="Polar residues" evidence="1">
    <location>
        <begin position="13"/>
        <end position="26"/>
    </location>
</feature>
<sequence>MEEDLLPDPLAGSDSTAWPGSQTEEPSSALCPGNHGNHTTMWRFRSGLRESRTPPSMERVPFTDPRKRK</sequence>
<evidence type="ECO:0000256" key="1">
    <source>
        <dbReference type="SAM" id="MobiDB-lite"/>
    </source>
</evidence>
<dbReference type="AlphaFoldDB" id="A0A9Q0EUM2"/>
<dbReference type="Proteomes" id="UP001148018">
    <property type="component" value="Unassembled WGS sequence"/>
</dbReference>
<name>A0A9Q0EUM2_9TELE</name>
<evidence type="ECO:0000313" key="2">
    <source>
        <dbReference type="EMBL" id="KAJ3610967.1"/>
    </source>
</evidence>
<reference evidence="2" key="1">
    <citation type="submission" date="2022-07" db="EMBL/GenBank/DDBJ databases">
        <title>Chromosome-level genome of Muraenolepis orangiensis.</title>
        <authorList>
            <person name="Kim J."/>
        </authorList>
    </citation>
    <scope>NUCLEOTIDE SEQUENCE</scope>
    <source>
        <strain evidence="2">KU_S4_2022</strain>
        <tissue evidence="2">Muscle</tissue>
    </source>
</reference>
<comment type="caution">
    <text evidence="2">The sequence shown here is derived from an EMBL/GenBank/DDBJ whole genome shotgun (WGS) entry which is preliminary data.</text>
</comment>
<gene>
    <name evidence="2" type="ORF">NHX12_020983</name>
</gene>
<organism evidence="2 3">
    <name type="scientific">Muraenolepis orangiensis</name>
    <name type="common">Patagonian moray cod</name>
    <dbReference type="NCBI Taxonomy" id="630683"/>
    <lineage>
        <taxon>Eukaryota</taxon>
        <taxon>Metazoa</taxon>
        <taxon>Chordata</taxon>
        <taxon>Craniata</taxon>
        <taxon>Vertebrata</taxon>
        <taxon>Euteleostomi</taxon>
        <taxon>Actinopterygii</taxon>
        <taxon>Neopterygii</taxon>
        <taxon>Teleostei</taxon>
        <taxon>Neoteleostei</taxon>
        <taxon>Acanthomorphata</taxon>
        <taxon>Zeiogadaria</taxon>
        <taxon>Gadariae</taxon>
        <taxon>Gadiformes</taxon>
        <taxon>Muraenolepidoidei</taxon>
        <taxon>Muraenolepididae</taxon>
        <taxon>Muraenolepis</taxon>
    </lineage>
</organism>
<dbReference type="EMBL" id="JANIIK010000037">
    <property type="protein sequence ID" value="KAJ3610967.1"/>
    <property type="molecule type" value="Genomic_DNA"/>
</dbReference>
<protein>
    <submittedName>
        <fullName evidence="2">Uncharacterized protein</fullName>
    </submittedName>
</protein>
<evidence type="ECO:0000313" key="3">
    <source>
        <dbReference type="Proteomes" id="UP001148018"/>
    </source>
</evidence>
<accession>A0A9Q0EUM2</accession>
<feature type="region of interest" description="Disordered" evidence="1">
    <location>
        <begin position="1"/>
        <end position="69"/>
    </location>
</feature>
<proteinExistence type="predicted"/>
<keyword evidence="3" id="KW-1185">Reference proteome</keyword>